<evidence type="ECO:0000256" key="1">
    <source>
        <dbReference type="SAM" id="Phobius"/>
    </source>
</evidence>
<name>A0A0D0E375_9AGAM</name>
<evidence type="ECO:0000313" key="2">
    <source>
        <dbReference type="EMBL" id="KIK98596.1"/>
    </source>
</evidence>
<dbReference type="AlphaFoldDB" id="A0A0D0E375"/>
<keyword evidence="1" id="KW-0812">Transmembrane</keyword>
<reference evidence="2 3" key="1">
    <citation type="submission" date="2014-04" db="EMBL/GenBank/DDBJ databases">
        <authorList>
            <consortium name="DOE Joint Genome Institute"/>
            <person name="Kuo A."/>
            <person name="Kohler A."/>
            <person name="Jargeat P."/>
            <person name="Nagy L.G."/>
            <person name="Floudas D."/>
            <person name="Copeland A."/>
            <person name="Barry K.W."/>
            <person name="Cichocki N."/>
            <person name="Veneault-Fourrey C."/>
            <person name="LaButti K."/>
            <person name="Lindquist E.A."/>
            <person name="Lipzen A."/>
            <person name="Lundell T."/>
            <person name="Morin E."/>
            <person name="Murat C."/>
            <person name="Sun H."/>
            <person name="Tunlid A."/>
            <person name="Henrissat B."/>
            <person name="Grigoriev I.V."/>
            <person name="Hibbett D.S."/>
            <person name="Martin F."/>
            <person name="Nordberg H.P."/>
            <person name="Cantor M.N."/>
            <person name="Hua S.X."/>
        </authorList>
    </citation>
    <scope>NUCLEOTIDE SEQUENCE [LARGE SCALE GENOMIC DNA]</scope>
    <source>
        <strain evidence="2 3">Ve08.2h10</strain>
    </source>
</reference>
<accession>A0A0D0E375</accession>
<keyword evidence="1" id="KW-0472">Membrane</keyword>
<proteinExistence type="predicted"/>
<dbReference type="HOGENOM" id="CLU_2794705_0_0_1"/>
<reference evidence="3" key="2">
    <citation type="submission" date="2015-01" db="EMBL/GenBank/DDBJ databases">
        <title>Evolutionary Origins and Diversification of the Mycorrhizal Mutualists.</title>
        <authorList>
            <consortium name="DOE Joint Genome Institute"/>
            <consortium name="Mycorrhizal Genomics Consortium"/>
            <person name="Kohler A."/>
            <person name="Kuo A."/>
            <person name="Nagy L.G."/>
            <person name="Floudas D."/>
            <person name="Copeland A."/>
            <person name="Barry K.W."/>
            <person name="Cichocki N."/>
            <person name="Veneault-Fourrey C."/>
            <person name="LaButti K."/>
            <person name="Lindquist E.A."/>
            <person name="Lipzen A."/>
            <person name="Lundell T."/>
            <person name="Morin E."/>
            <person name="Murat C."/>
            <person name="Riley R."/>
            <person name="Ohm R."/>
            <person name="Sun H."/>
            <person name="Tunlid A."/>
            <person name="Henrissat B."/>
            <person name="Grigoriev I.V."/>
            <person name="Hibbett D.S."/>
            <person name="Martin F."/>
        </authorList>
    </citation>
    <scope>NUCLEOTIDE SEQUENCE [LARGE SCALE GENOMIC DNA]</scope>
    <source>
        <strain evidence="3">Ve08.2h10</strain>
    </source>
</reference>
<feature type="transmembrane region" description="Helical" evidence="1">
    <location>
        <begin position="23"/>
        <end position="52"/>
    </location>
</feature>
<dbReference type="EMBL" id="KN824887">
    <property type="protein sequence ID" value="KIK98596.1"/>
    <property type="molecule type" value="Genomic_DNA"/>
</dbReference>
<sequence length="68" mass="7527">MDIVHTSQQQYQEMGLIYHSQQLLFLCVSIAYGLCLVPFGPTCTFIACLVAATNTGPLLAQRDLRVSH</sequence>
<keyword evidence="1" id="KW-1133">Transmembrane helix</keyword>
<protein>
    <submittedName>
        <fullName evidence="2">Uncharacterized protein</fullName>
    </submittedName>
</protein>
<dbReference type="InParanoid" id="A0A0D0E375"/>
<gene>
    <name evidence="2" type="ORF">PAXRUDRAFT_823704</name>
</gene>
<evidence type="ECO:0000313" key="3">
    <source>
        <dbReference type="Proteomes" id="UP000054538"/>
    </source>
</evidence>
<keyword evidence="3" id="KW-1185">Reference proteome</keyword>
<dbReference type="Proteomes" id="UP000054538">
    <property type="component" value="Unassembled WGS sequence"/>
</dbReference>
<organism evidence="2 3">
    <name type="scientific">Paxillus rubicundulus Ve08.2h10</name>
    <dbReference type="NCBI Taxonomy" id="930991"/>
    <lineage>
        <taxon>Eukaryota</taxon>
        <taxon>Fungi</taxon>
        <taxon>Dikarya</taxon>
        <taxon>Basidiomycota</taxon>
        <taxon>Agaricomycotina</taxon>
        <taxon>Agaricomycetes</taxon>
        <taxon>Agaricomycetidae</taxon>
        <taxon>Boletales</taxon>
        <taxon>Paxilineae</taxon>
        <taxon>Paxillaceae</taxon>
        <taxon>Paxillus</taxon>
    </lineage>
</organism>